<feature type="region of interest" description="Disordered" evidence="1">
    <location>
        <begin position="287"/>
        <end position="349"/>
    </location>
</feature>
<dbReference type="EMBL" id="LMWP01000079">
    <property type="protein sequence ID" value="KUN14576.1"/>
    <property type="molecule type" value="Genomic_DNA"/>
</dbReference>
<name>A0A117Q8K9_STRCK</name>
<dbReference type="AlphaFoldDB" id="A0A117Q8K9"/>
<feature type="compositionally biased region" description="Polar residues" evidence="1">
    <location>
        <begin position="322"/>
        <end position="337"/>
    </location>
</feature>
<reference evidence="2 3" key="1">
    <citation type="submission" date="2015-10" db="EMBL/GenBank/DDBJ databases">
        <title>Draft genome sequence of Streptomyces corchorusii DSM 40340, type strain for the species Streptomyces corchorusii.</title>
        <authorList>
            <person name="Ruckert C."/>
            <person name="Winkler A."/>
            <person name="Kalinowski J."/>
            <person name="Kampfer P."/>
            <person name="Glaeser S."/>
        </authorList>
    </citation>
    <scope>NUCLEOTIDE SEQUENCE [LARGE SCALE GENOMIC DNA]</scope>
    <source>
        <strain evidence="2 3">DSM 40340</strain>
    </source>
</reference>
<organism evidence="2 3">
    <name type="scientific">Streptomyces corchorusii</name>
    <name type="common">Streptomyces chibaensis</name>
    <dbReference type="NCBI Taxonomy" id="1903"/>
    <lineage>
        <taxon>Bacteria</taxon>
        <taxon>Bacillati</taxon>
        <taxon>Actinomycetota</taxon>
        <taxon>Actinomycetes</taxon>
        <taxon>Kitasatosporales</taxon>
        <taxon>Streptomycetaceae</taxon>
        <taxon>Streptomyces</taxon>
    </lineage>
</organism>
<dbReference type="Proteomes" id="UP000053398">
    <property type="component" value="Unassembled WGS sequence"/>
</dbReference>
<keyword evidence="3" id="KW-1185">Reference proteome</keyword>
<comment type="caution">
    <text evidence="2">The sequence shown here is derived from an EMBL/GenBank/DDBJ whole genome shotgun (WGS) entry which is preliminary data.</text>
</comment>
<evidence type="ECO:0000256" key="1">
    <source>
        <dbReference type="SAM" id="MobiDB-lite"/>
    </source>
</evidence>
<accession>A0A117Q8K9</accession>
<dbReference type="RefSeq" id="WP_059267310.1">
    <property type="nucleotide sequence ID" value="NZ_KQ948387.1"/>
</dbReference>
<evidence type="ECO:0000313" key="3">
    <source>
        <dbReference type="Proteomes" id="UP000053398"/>
    </source>
</evidence>
<feature type="compositionally biased region" description="Low complexity" evidence="1">
    <location>
        <begin position="287"/>
        <end position="303"/>
    </location>
</feature>
<protein>
    <submittedName>
        <fullName evidence="2">Uncharacterized protein</fullName>
    </submittedName>
</protein>
<sequence>MSDTDRLYALSSTYTHPGLSDVDGPGLLINDAIVAMRWYLNHEREENLAVAEVSEDGGVTWRAITPASCTRTPDALLPSGRRRRGRSGAALLREALAAEAAEWLDHRIRYVQPDDPVQHRPRTPGLASWRRGGQIWALALDTVPDEQVLTHLAGHYADSQPEGPERARTGALDTLNALVLADDPADADIPELLRTLRHVNRLTFGFEIGQLKARAEQAQHKILNQLISRHPQTAAVARAHPDPQHPAQRAARTYLHRLSLIGADGEERLLADAARDFTEALEALQAAEAARPPATAAPDADTPGPEPIPGYPRQMDGDLQAQPITSGPSRQPDSPTSHRAVRWRDSSHR</sequence>
<proteinExistence type="predicted"/>
<gene>
    <name evidence="2" type="ORF">AQJ11_44455</name>
</gene>
<evidence type="ECO:0000313" key="2">
    <source>
        <dbReference type="EMBL" id="KUN14576.1"/>
    </source>
</evidence>